<dbReference type="Proteomes" id="UP000053105">
    <property type="component" value="Unassembled WGS sequence"/>
</dbReference>
<proteinExistence type="predicted"/>
<reference evidence="1 2" key="1">
    <citation type="submission" date="2015-07" db="EMBL/GenBank/DDBJ databases">
        <title>The genome of Melipona quadrifasciata.</title>
        <authorList>
            <person name="Pan H."/>
            <person name="Kapheim K."/>
        </authorList>
    </citation>
    <scope>NUCLEOTIDE SEQUENCE [LARGE SCALE GENOMIC DNA]</scope>
    <source>
        <strain evidence="1">0111107301</strain>
        <tissue evidence="1">Whole body</tissue>
    </source>
</reference>
<name>A0A0N0U7J0_9HYME</name>
<organism evidence="1 2">
    <name type="scientific">Melipona quadrifasciata</name>
    <dbReference type="NCBI Taxonomy" id="166423"/>
    <lineage>
        <taxon>Eukaryota</taxon>
        <taxon>Metazoa</taxon>
        <taxon>Ecdysozoa</taxon>
        <taxon>Arthropoda</taxon>
        <taxon>Hexapoda</taxon>
        <taxon>Insecta</taxon>
        <taxon>Pterygota</taxon>
        <taxon>Neoptera</taxon>
        <taxon>Endopterygota</taxon>
        <taxon>Hymenoptera</taxon>
        <taxon>Apocrita</taxon>
        <taxon>Aculeata</taxon>
        <taxon>Apoidea</taxon>
        <taxon>Anthophila</taxon>
        <taxon>Apidae</taxon>
        <taxon>Melipona</taxon>
    </lineage>
</organism>
<sequence length="36" mass="4276">MTCVCIAMTVAGLNSKHVLVRRTRLRLSRRHQFRHQ</sequence>
<dbReference type="AlphaFoldDB" id="A0A0N0U7J0"/>
<protein>
    <submittedName>
        <fullName evidence="1">Uncharacterized protein</fullName>
    </submittedName>
</protein>
<accession>A0A0N0U7J0</accession>
<evidence type="ECO:0000313" key="1">
    <source>
        <dbReference type="EMBL" id="KOX80432.1"/>
    </source>
</evidence>
<gene>
    <name evidence="1" type="ORF">WN51_12915</name>
</gene>
<evidence type="ECO:0000313" key="2">
    <source>
        <dbReference type="Proteomes" id="UP000053105"/>
    </source>
</evidence>
<keyword evidence="2" id="KW-1185">Reference proteome</keyword>
<dbReference type="EMBL" id="KQ435700">
    <property type="protein sequence ID" value="KOX80432.1"/>
    <property type="molecule type" value="Genomic_DNA"/>
</dbReference>